<accession>A0A843U4A7</accession>
<keyword evidence="1" id="KW-0479">Metal-binding</keyword>
<name>A0A843U4A7_COLES</name>
<gene>
    <name evidence="6" type="ORF">Taro_007565</name>
</gene>
<dbReference type="PANTHER" id="PTHR31973">
    <property type="entry name" value="POLYPROTEIN, PUTATIVE-RELATED"/>
    <property type="match status" value="1"/>
</dbReference>
<evidence type="ECO:0000313" key="6">
    <source>
        <dbReference type="EMBL" id="MQL75199.1"/>
    </source>
</evidence>
<dbReference type="Pfam" id="PF03108">
    <property type="entry name" value="DBD_Tnp_Mut"/>
    <property type="match status" value="1"/>
</dbReference>
<protein>
    <recommendedName>
        <fullName evidence="5">SWIM-type domain-containing protein</fullName>
    </recommendedName>
</protein>
<dbReference type="OrthoDB" id="125347at2759"/>
<keyword evidence="7" id="KW-1185">Reference proteome</keyword>
<evidence type="ECO:0000256" key="1">
    <source>
        <dbReference type="ARBA" id="ARBA00022723"/>
    </source>
</evidence>
<keyword evidence="2 4" id="KW-0863">Zinc-finger</keyword>
<dbReference type="PROSITE" id="PS50966">
    <property type="entry name" value="ZF_SWIM"/>
    <property type="match status" value="1"/>
</dbReference>
<dbReference type="Pfam" id="PF04434">
    <property type="entry name" value="SWIM"/>
    <property type="match status" value="1"/>
</dbReference>
<comment type="caution">
    <text evidence="6">The sequence shown here is derived from an EMBL/GenBank/DDBJ whole genome shotgun (WGS) entry which is preliminary data.</text>
</comment>
<dbReference type="SMART" id="SM00575">
    <property type="entry name" value="ZnF_PMZ"/>
    <property type="match status" value="1"/>
</dbReference>
<dbReference type="InterPro" id="IPR006564">
    <property type="entry name" value="Znf_PMZ"/>
</dbReference>
<evidence type="ECO:0000256" key="2">
    <source>
        <dbReference type="ARBA" id="ARBA00022771"/>
    </source>
</evidence>
<dbReference type="InterPro" id="IPR007527">
    <property type="entry name" value="Znf_SWIM"/>
</dbReference>
<evidence type="ECO:0000313" key="7">
    <source>
        <dbReference type="Proteomes" id="UP000652761"/>
    </source>
</evidence>
<dbReference type="Proteomes" id="UP000652761">
    <property type="component" value="Unassembled WGS sequence"/>
</dbReference>
<evidence type="ECO:0000256" key="3">
    <source>
        <dbReference type="ARBA" id="ARBA00022833"/>
    </source>
</evidence>
<dbReference type="EMBL" id="NMUH01000240">
    <property type="protein sequence ID" value="MQL75199.1"/>
    <property type="molecule type" value="Genomic_DNA"/>
</dbReference>
<organism evidence="6 7">
    <name type="scientific">Colocasia esculenta</name>
    <name type="common">Wild taro</name>
    <name type="synonym">Arum esculentum</name>
    <dbReference type="NCBI Taxonomy" id="4460"/>
    <lineage>
        <taxon>Eukaryota</taxon>
        <taxon>Viridiplantae</taxon>
        <taxon>Streptophyta</taxon>
        <taxon>Embryophyta</taxon>
        <taxon>Tracheophyta</taxon>
        <taxon>Spermatophyta</taxon>
        <taxon>Magnoliopsida</taxon>
        <taxon>Liliopsida</taxon>
        <taxon>Araceae</taxon>
        <taxon>Aroideae</taxon>
        <taxon>Colocasieae</taxon>
        <taxon>Colocasia</taxon>
    </lineage>
</organism>
<dbReference type="PANTHER" id="PTHR31973:SF93">
    <property type="entry name" value="OS01G0595300 PROTEIN"/>
    <property type="match status" value="1"/>
</dbReference>
<reference evidence="6" key="1">
    <citation type="submission" date="2017-07" db="EMBL/GenBank/DDBJ databases">
        <title>Taro Niue Genome Assembly and Annotation.</title>
        <authorList>
            <person name="Atibalentja N."/>
            <person name="Keating K."/>
            <person name="Fields C.J."/>
        </authorList>
    </citation>
    <scope>NUCLEOTIDE SEQUENCE</scope>
    <source>
        <strain evidence="6">Niue_2</strain>
        <tissue evidence="6">Leaf</tissue>
    </source>
</reference>
<feature type="domain" description="SWIM-type" evidence="5">
    <location>
        <begin position="335"/>
        <end position="367"/>
    </location>
</feature>
<sequence>MRLRSDLWHDVIHSTGQIFISVEQLQNDLTKYAISRGFDFTFTKNDSTRVTVHCKIATCAWSLHAIRVGLGPQFKIKILDNVHSCGGGLSTQKHPRASKKWEKIVDAPLYMPKDIKKDIFREYGVDLPYHQVWLGKEVAYKEQFGDERCSFNELLWYKDAVERTKSGSVVELDVTNEDNFAKYLRGKCSSTKDALIELLKKAVYVMTIVEFEKAMVEMGELCVQAELWAWKENPNYWANAFFQGERYGEIYSNPTESFNSWVLEARNLSILSMIDCIQTQIMALAYERRNMCLMWETTMCPKVDAYLKNLMDSTCGFVVNCSNGQLFEVLTRPSHIVDLQVGECTCREWQIRRLPCKHVCVVAHKIGCNVEEYCSLYFSTRCYQNCYVETIKPISNQDKPLVDFENVEIKPPPLREEPDDQRKK</sequence>
<proteinExistence type="predicted"/>
<evidence type="ECO:0000259" key="5">
    <source>
        <dbReference type="PROSITE" id="PS50966"/>
    </source>
</evidence>
<dbReference type="AlphaFoldDB" id="A0A843U4A7"/>
<dbReference type="GO" id="GO:0008270">
    <property type="term" value="F:zinc ion binding"/>
    <property type="evidence" value="ECO:0007669"/>
    <property type="project" value="UniProtKB-KW"/>
</dbReference>
<evidence type="ECO:0000256" key="4">
    <source>
        <dbReference type="PROSITE-ProRule" id="PRU00325"/>
    </source>
</evidence>
<keyword evidence="3" id="KW-0862">Zinc</keyword>
<dbReference type="InterPro" id="IPR004332">
    <property type="entry name" value="Transposase_MuDR"/>
</dbReference>